<protein>
    <submittedName>
        <fullName evidence="2">Uncharacterized protein</fullName>
    </submittedName>
</protein>
<evidence type="ECO:0000313" key="2">
    <source>
        <dbReference type="EMBL" id="MQM29069.1"/>
    </source>
</evidence>
<feature type="region of interest" description="Disordered" evidence="1">
    <location>
        <begin position="67"/>
        <end position="113"/>
    </location>
</feature>
<evidence type="ECO:0000313" key="3">
    <source>
        <dbReference type="Proteomes" id="UP000342300"/>
    </source>
</evidence>
<dbReference type="AlphaFoldDB" id="A0A6A7RP65"/>
<name>A0A6A7RP65_9PROT</name>
<evidence type="ECO:0000256" key="1">
    <source>
        <dbReference type="SAM" id="MobiDB-lite"/>
    </source>
</evidence>
<proteinExistence type="predicted"/>
<reference evidence="2 3" key="1">
    <citation type="submission" date="2017-09" db="EMBL/GenBank/DDBJ databases">
        <title>Metagenomic Analysis Reveals Denitrifying Candidatus Accumulibacter and Flanking Population as a Source of N2O.</title>
        <authorList>
            <person name="Gao H."/>
            <person name="Mao Y."/>
            <person name="Zhao X."/>
            <person name="Liu W.-T."/>
            <person name="Zhang T."/>
            <person name="Wells G."/>
        </authorList>
    </citation>
    <scope>NUCLEOTIDE SEQUENCE [LARGE SCALE GENOMIC DNA]</scope>
    <source>
        <strain evidence="2">CANDO_2_IC</strain>
    </source>
</reference>
<accession>A0A6A7RP65</accession>
<dbReference type="EMBL" id="PDHS01000008">
    <property type="protein sequence ID" value="MQM29069.1"/>
    <property type="molecule type" value="Genomic_DNA"/>
</dbReference>
<organism evidence="2 3">
    <name type="scientific">Candidatus Accumulibacter phosphatis</name>
    <dbReference type="NCBI Taxonomy" id="327160"/>
    <lineage>
        <taxon>Bacteria</taxon>
        <taxon>Pseudomonadati</taxon>
        <taxon>Pseudomonadota</taxon>
        <taxon>Betaproteobacteria</taxon>
        <taxon>Candidatus Accumulibacter</taxon>
    </lineage>
</organism>
<dbReference type="Proteomes" id="UP000342300">
    <property type="component" value="Unassembled WGS sequence"/>
</dbReference>
<feature type="compositionally biased region" description="Low complexity" evidence="1">
    <location>
        <begin position="104"/>
        <end position="113"/>
    </location>
</feature>
<gene>
    <name evidence="2" type="ORF">CRU78_00355</name>
</gene>
<comment type="caution">
    <text evidence="2">The sequence shown here is derived from an EMBL/GenBank/DDBJ whole genome shotgun (WGS) entry which is preliminary data.</text>
</comment>
<sequence length="279" mass="30224">MKPSALSKAVISGLLYLHGRLSAGPLHLACFRAYAASVPLPPPLQGWIPGPWPAATKAGVPPAKLHNIAKPQPRPDPACRPCMSLSNPKSRSLDSRQRRRRWPARPAARPTAAATRCGRDVGAYVLPTGTVNCGRIAERRTHWLHIGHADFIPTLAWADDRSRSHNDEPDAKDQFENDFARCAGAGGIGGSHVNDDRQRGLGATRRRRATGPATRGARRLQVTGQRCRLRIQRTPGRPLRNVLRAAAGHGLGVQAQGRACARWGRIRIEAIAAKRVCAA</sequence>
<feature type="region of interest" description="Disordered" evidence="1">
    <location>
        <begin position="187"/>
        <end position="216"/>
    </location>
</feature>